<dbReference type="EC" id="2.7.13.3" evidence="4"/>
<dbReference type="InterPro" id="IPR038318">
    <property type="entry name" value="KdpD_sf"/>
</dbReference>
<dbReference type="InterPro" id="IPR036097">
    <property type="entry name" value="HisK_dim/P_sf"/>
</dbReference>
<dbReference type="EMBL" id="FNON01000010">
    <property type="protein sequence ID" value="SDZ18923.1"/>
    <property type="molecule type" value="Genomic_DNA"/>
</dbReference>
<dbReference type="SUPFAM" id="SSF55874">
    <property type="entry name" value="ATPase domain of HSP90 chaperone/DNA topoisomerase II/histidine kinase"/>
    <property type="match status" value="1"/>
</dbReference>
<dbReference type="InterPro" id="IPR003594">
    <property type="entry name" value="HATPase_dom"/>
</dbReference>
<evidence type="ECO:0000256" key="4">
    <source>
        <dbReference type="ARBA" id="ARBA00012438"/>
    </source>
</evidence>
<dbReference type="Pfam" id="PF00512">
    <property type="entry name" value="HisKA"/>
    <property type="match status" value="1"/>
</dbReference>
<dbReference type="PROSITE" id="PS50109">
    <property type="entry name" value="HIS_KIN"/>
    <property type="match status" value="1"/>
</dbReference>
<feature type="transmembrane region" description="Helical" evidence="14">
    <location>
        <begin position="386"/>
        <end position="407"/>
    </location>
</feature>
<reference evidence="16 17" key="1">
    <citation type="submission" date="2016-10" db="EMBL/GenBank/DDBJ databases">
        <authorList>
            <person name="de Groot N.N."/>
        </authorList>
    </citation>
    <scope>NUCLEOTIDE SEQUENCE [LARGE SCALE GENOMIC DNA]</scope>
    <source>
        <strain evidence="16 17">CPCC 202699</strain>
    </source>
</reference>
<dbReference type="SMART" id="SM00387">
    <property type="entry name" value="HATPase_c"/>
    <property type="match status" value="1"/>
</dbReference>
<dbReference type="STRING" id="589385.SAMN05421504_110184"/>
<dbReference type="PRINTS" id="PR00344">
    <property type="entry name" value="BCTRLSENSOR"/>
</dbReference>
<keyword evidence="12" id="KW-0902">Two-component regulatory system</keyword>
<dbReference type="Gene3D" id="3.40.50.620">
    <property type="entry name" value="HUPs"/>
    <property type="match status" value="1"/>
</dbReference>
<dbReference type="GO" id="GO:0000155">
    <property type="term" value="F:phosphorelay sensor kinase activity"/>
    <property type="evidence" value="ECO:0007669"/>
    <property type="project" value="InterPro"/>
</dbReference>
<evidence type="ECO:0000256" key="7">
    <source>
        <dbReference type="ARBA" id="ARBA00022692"/>
    </source>
</evidence>
<evidence type="ECO:0000256" key="1">
    <source>
        <dbReference type="ARBA" id="ARBA00000085"/>
    </source>
</evidence>
<evidence type="ECO:0000256" key="6">
    <source>
        <dbReference type="ARBA" id="ARBA00022679"/>
    </source>
</evidence>
<evidence type="ECO:0000256" key="10">
    <source>
        <dbReference type="ARBA" id="ARBA00022840"/>
    </source>
</evidence>
<name>A0A1H3R093_9PSEU</name>
<dbReference type="InterPro" id="IPR027417">
    <property type="entry name" value="P-loop_NTPase"/>
</dbReference>
<evidence type="ECO:0000256" key="5">
    <source>
        <dbReference type="ARBA" id="ARBA00022553"/>
    </source>
</evidence>
<dbReference type="InterPro" id="IPR003661">
    <property type="entry name" value="HisK_dim/P_dom"/>
</dbReference>
<dbReference type="InterPro" id="IPR005467">
    <property type="entry name" value="His_kinase_dom"/>
</dbReference>
<dbReference type="Proteomes" id="UP000199515">
    <property type="component" value="Unassembled WGS sequence"/>
</dbReference>
<dbReference type="Gene3D" id="1.10.287.130">
    <property type="match status" value="1"/>
</dbReference>
<evidence type="ECO:0000256" key="14">
    <source>
        <dbReference type="SAM" id="Phobius"/>
    </source>
</evidence>
<comment type="catalytic activity">
    <reaction evidence="1">
        <text>ATP + protein L-histidine = ADP + protein N-phospho-L-histidine.</text>
        <dbReference type="EC" id="2.7.13.3"/>
    </reaction>
</comment>
<evidence type="ECO:0000256" key="13">
    <source>
        <dbReference type="ARBA" id="ARBA00023136"/>
    </source>
</evidence>
<dbReference type="Pfam" id="PF02702">
    <property type="entry name" value="KdpD"/>
    <property type="match status" value="1"/>
</dbReference>
<keyword evidence="17" id="KW-1185">Reference proteome</keyword>
<organism evidence="16 17">
    <name type="scientific">Amycolatopsis xylanica</name>
    <dbReference type="NCBI Taxonomy" id="589385"/>
    <lineage>
        <taxon>Bacteria</taxon>
        <taxon>Bacillati</taxon>
        <taxon>Actinomycetota</taxon>
        <taxon>Actinomycetes</taxon>
        <taxon>Pseudonocardiales</taxon>
        <taxon>Pseudonocardiaceae</taxon>
        <taxon>Amycolatopsis</taxon>
    </lineage>
</organism>
<dbReference type="InterPro" id="IPR014729">
    <property type="entry name" value="Rossmann-like_a/b/a_fold"/>
</dbReference>
<keyword evidence="5" id="KW-0597">Phosphoprotein</keyword>
<dbReference type="SMART" id="SM00388">
    <property type="entry name" value="HisKA"/>
    <property type="match status" value="1"/>
</dbReference>
<dbReference type="FunFam" id="3.40.50.620:FF:000112">
    <property type="entry name" value="Sensor histidine kinase KdpD"/>
    <property type="match status" value="1"/>
</dbReference>
<keyword evidence="11 14" id="KW-1133">Transmembrane helix</keyword>
<dbReference type="GO" id="GO:0005737">
    <property type="term" value="C:cytoplasm"/>
    <property type="evidence" value="ECO:0007669"/>
    <property type="project" value="UniProtKB-ARBA"/>
</dbReference>
<dbReference type="InterPro" id="IPR004358">
    <property type="entry name" value="Sig_transdc_His_kin-like_C"/>
</dbReference>
<dbReference type="CDD" id="cd00082">
    <property type="entry name" value="HisKA"/>
    <property type="match status" value="1"/>
</dbReference>
<dbReference type="GO" id="GO:0005524">
    <property type="term" value="F:ATP binding"/>
    <property type="evidence" value="ECO:0007669"/>
    <property type="project" value="UniProtKB-KW"/>
</dbReference>
<evidence type="ECO:0000256" key="11">
    <source>
        <dbReference type="ARBA" id="ARBA00022989"/>
    </source>
</evidence>
<accession>A0A1H3R093</accession>
<dbReference type="Gene3D" id="3.30.565.10">
    <property type="entry name" value="Histidine kinase-like ATPase, C-terminal domain"/>
    <property type="match status" value="1"/>
</dbReference>
<evidence type="ECO:0000256" key="12">
    <source>
        <dbReference type="ARBA" id="ARBA00023012"/>
    </source>
</evidence>
<proteinExistence type="predicted"/>
<dbReference type="OrthoDB" id="9806130at2"/>
<dbReference type="InterPro" id="IPR052023">
    <property type="entry name" value="Histidine_kinase_KdpD"/>
</dbReference>
<dbReference type="GO" id="GO:0005886">
    <property type="term" value="C:plasma membrane"/>
    <property type="evidence" value="ECO:0007669"/>
    <property type="project" value="UniProtKB-SubCell"/>
</dbReference>
<evidence type="ECO:0000256" key="8">
    <source>
        <dbReference type="ARBA" id="ARBA00022741"/>
    </source>
</evidence>
<evidence type="ECO:0000259" key="15">
    <source>
        <dbReference type="PROSITE" id="PS50109"/>
    </source>
</evidence>
<dbReference type="RefSeq" id="WP_091297267.1">
    <property type="nucleotide sequence ID" value="NZ_FNON01000010.1"/>
</dbReference>
<dbReference type="InterPro" id="IPR006016">
    <property type="entry name" value="UspA"/>
</dbReference>
<dbReference type="PANTHER" id="PTHR45569:SF1">
    <property type="entry name" value="SENSOR PROTEIN KDPD"/>
    <property type="match status" value="1"/>
</dbReference>
<evidence type="ECO:0000256" key="2">
    <source>
        <dbReference type="ARBA" id="ARBA00004141"/>
    </source>
</evidence>
<evidence type="ECO:0000256" key="9">
    <source>
        <dbReference type="ARBA" id="ARBA00022777"/>
    </source>
</evidence>
<sequence length="844" mass="90753">MDTESRPVKPRRGELRIYLGAAPGVGKTFSMLGEARRRLDRGTDVVAGIVETHGRKKTAELLAGIEVVPRREFVHRGTEFTEMDIDALLARKPEVAIVDELAHTNVPGSRNEKRWQDVEELLAAGIDVLSTVNVQHLQSLNDVVERITGVAQQETIPDEVVRKAEQLELVDITPEALRRRLAHGNVYPAERIDAALGNYFRPGNLTALRELALLWVADQVDVALQRYRAEQKITDTWEARERVVVAITGGPESETLIRRARRIATRAGAELQVVHVLRGDGLSGLGPTAVSKYRKLAEDVGATFHQVVGDNVPNALLDFARGVNATQLVIGTSRRSRVARLFDEGIGAAVVQASGAIDVHTVTHQQAGGRLRARFDHSPLTPSRRMMGWALSLVLPALATLIGIALKRQLDFSTDVIDYVLATVIVALVGGLGPALLAALFSAGLLNFFFTPPLYTLTVHEPRNVITLIAMVVVAVLVATVVDIAARRAAQAARARTEAALLASYARTVLTHEHPVRRLLEKLRENFGLVSVALLEKSDGGWSLVEQAGDDVCRDPDEADVDIAVTADVHLTLRGRALPASDRRVLEAVAGQALLALRQQRMALAAARAERKAEATELRTALLSAVGHDLRTPLTSIKASVGSLRAEDLTLSEEDTAELLEAIELSADRLAGLVENLLDSSRLATGAVRPLLRPVGYDEVVAHALSNVDNSESVLVCVDDTLPAVLADPGLLERVVANVLDNALRHGASGEPVAARASEHSDHVELRIVDHGRGLKKGTADSAFAPFQRLGDRDATPGVGLGLSVAKGFTEAMGGGIRAEDTPGGGLTVVISLPAYRSAMEEIR</sequence>
<keyword evidence="10" id="KW-0067">ATP-binding</keyword>
<keyword evidence="6" id="KW-0808">Transferase</keyword>
<comment type="subcellular location">
    <subcellularLocation>
        <location evidence="3">Cell membrane</location>
    </subcellularLocation>
    <subcellularLocation>
        <location evidence="2">Membrane</location>
        <topology evidence="2">Multi-pass membrane protein</topology>
    </subcellularLocation>
</comment>
<keyword evidence="9 16" id="KW-0418">Kinase</keyword>
<dbReference type="SUPFAM" id="SSF52402">
    <property type="entry name" value="Adenine nucleotide alpha hydrolases-like"/>
    <property type="match status" value="1"/>
</dbReference>
<evidence type="ECO:0000256" key="3">
    <source>
        <dbReference type="ARBA" id="ARBA00004236"/>
    </source>
</evidence>
<feature type="transmembrane region" description="Helical" evidence="14">
    <location>
        <begin position="465"/>
        <end position="486"/>
    </location>
</feature>
<protein>
    <recommendedName>
        <fullName evidence="4">histidine kinase</fullName>
        <ecNumber evidence="4">2.7.13.3</ecNumber>
    </recommendedName>
</protein>
<dbReference type="Gene3D" id="3.40.50.300">
    <property type="entry name" value="P-loop containing nucleotide triphosphate hydrolases"/>
    <property type="match status" value="1"/>
</dbReference>
<dbReference type="Pfam" id="PF02518">
    <property type="entry name" value="HATPase_c"/>
    <property type="match status" value="1"/>
</dbReference>
<dbReference type="FunFam" id="3.40.50.300:FF:000483">
    <property type="entry name" value="Sensor histidine kinase KdpD"/>
    <property type="match status" value="1"/>
</dbReference>
<dbReference type="InterPro" id="IPR003852">
    <property type="entry name" value="Sig_transdc_His_kinase_KdpD_N"/>
</dbReference>
<dbReference type="Pfam" id="PF00582">
    <property type="entry name" value="Usp"/>
    <property type="match status" value="1"/>
</dbReference>
<evidence type="ECO:0000313" key="16">
    <source>
        <dbReference type="EMBL" id="SDZ18923.1"/>
    </source>
</evidence>
<dbReference type="Pfam" id="PF13493">
    <property type="entry name" value="DUF4118"/>
    <property type="match status" value="1"/>
</dbReference>
<keyword evidence="8" id="KW-0547">Nucleotide-binding</keyword>
<dbReference type="InterPro" id="IPR025201">
    <property type="entry name" value="KdpD_TM"/>
</dbReference>
<dbReference type="PANTHER" id="PTHR45569">
    <property type="entry name" value="SENSOR PROTEIN KDPD"/>
    <property type="match status" value="1"/>
</dbReference>
<gene>
    <name evidence="16" type="ORF">SAMN05421504_110184</name>
</gene>
<dbReference type="InterPro" id="IPR036890">
    <property type="entry name" value="HATPase_C_sf"/>
</dbReference>
<dbReference type="Gene3D" id="1.20.120.620">
    <property type="entry name" value="Backbone structure of the membrane domain of e. Coli histidine kinase receptor kdpd"/>
    <property type="match status" value="1"/>
</dbReference>
<feature type="transmembrane region" description="Helical" evidence="14">
    <location>
        <begin position="419"/>
        <end position="445"/>
    </location>
</feature>
<evidence type="ECO:0000313" key="17">
    <source>
        <dbReference type="Proteomes" id="UP000199515"/>
    </source>
</evidence>
<keyword evidence="7 14" id="KW-0812">Transmembrane</keyword>
<dbReference type="SUPFAM" id="SSF47384">
    <property type="entry name" value="Homodimeric domain of signal transducing histidine kinase"/>
    <property type="match status" value="1"/>
</dbReference>
<dbReference type="AlphaFoldDB" id="A0A1H3R093"/>
<keyword evidence="13 14" id="KW-0472">Membrane</keyword>
<feature type="domain" description="Histidine kinase" evidence="15">
    <location>
        <begin position="625"/>
        <end position="837"/>
    </location>
</feature>